<dbReference type="AlphaFoldDB" id="A0A2S3Z5D7"/>
<gene>
    <name evidence="2" type="ORF">C3B59_17985</name>
</gene>
<keyword evidence="1" id="KW-0812">Transmembrane</keyword>
<dbReference type="EMBL" id="PPXF01000067">
    <property type="protein sequence ID" value="POH59114.1"/>
    <property type="molecule type" value="Genomic_DNA"/>
</dbReference>
<protein>
    <recommendedName>
        <fullName evidence="4">TadE family protein</fullName>
    </recommendedName>
</protein>
<accession>A0A2S3Z5D7</accession>
<sequence>MRPWRDWKLSDRWWLPTGERGSASLEFITAGLILLVPLVYLVLTMSVVQGGAFAVEGAARQAARVYVQAPTAGDAEARAERAVLVGLADYGIDAADAEVSITCPGSAVCLSRRSVVTVTVRVVVDLPLVPAVITQSHGGSIPLQASATQTVSRFWHEG</sequence>
<organism evidence="2 3">
    <name type="scientific">Cryobacterium zongtaii</name>
    <dbReference type="NCBI Taxonomy" id="1259217"/>
    <lineage>
        <taxon>Bacteria</taxon>
        <taxon>Bacillati</taxon>
        <taxon>Actinomycetota</taxon>
        <taxon>Actinomycetes</taxon>
        <taxon>Micrococcales</taxon>
        <taxon>Microbacteriaceae</taxon>
        <taxon>Cryobacterium</taxon>
    </lineage>
</organism>
<evidence type="ECO:0008006" key="4">
    <source>
        <dbReference type="Google" id="ProtNLM"/>
    </source>
</evidence>
<keyword evidence="1" id="KW-1133">Transmembrane helix</keyword>
<feature type="transmembrane region" description="Helical" evidence="1">
    <location>
        <begin position="21"/>
        <end position="43"/>
    </location>
</feature>
<dbReference type="Proteomes" id="UP000237104">
    <property type="component" value="Unassembled WGS sequence"/>
</dbReference>
<keyword evidence="1" id="KW-0472">Membrane</keyword>
<proteinExistence type="predicted"/>
<name>A0A2S3Z5D7_9MICO</name>
<evidence type="ECO:0000313" key="3">
    <source>
        <dbReference type="Proteomes" id="UP000237104"/>
    </source>
</evidence>
<evidence type="ECO:0000313" key="2">
    <source>
        <dbReference type="EMBL" id="POH59114.1"/>
    </source>
</evidence>
<comment type="caution">
    <text evidence="2">The sequence shown here is derived from an EMBL/GenBank/DDBJ whole genome shotgun (WGS) entry which is preliminary data.</text>
</comment>
<evidence type="ECO:0000256" key="1">
    <source>
        <dbReference type="SAM" id="Phobius"/>
    </source>
</evidence>
<reference evidence="2 3" key="1">
    <citation type="submission" date="2018-01" db="EMBL/GenBank/DDBJ databases">
        <title>Cryobacterium sp. nov., from glaciers in China.</title>
        <authorList>
            <person name="Liu Q."/>
            <person name="Xin Y.-H."/>
        </authorList>
    </citation>
    <scope>NUCLEOTIDE SEQUENCE [LARGE SCALE GENOMIC DNA]</scope>
    <source>
        <strain evidence="2 3">TMB1-8</strain>
    </source>
</reference>
<dbReference type="OrthoDB" id="5118919at2"/>